<feature type="region of interest" description="Disordered" evidence="1">
    <location>
        <begin position="298"/>
        <end position="420"/>
    </location>
</feature>
<dbReference type="Proteomes" id="UP001176517">
    <property type="component" value="Unassembled WGS sequence"/>
</dbReference>
<reference evidence="3" key="1">
    <citation type="journal article" date="2023" name="PhytoFront">
        <title>Draft Genome Resources of Seven Strains of Tilletia horrida, Causal Agent of Kernel Smut of Rice.</title>
        <authorList>
            <person name="Khanal S."/>
            <person name="Antony Babu S."/>
            <person name="Zhou X.G."/>
        </authorList>
    </citation>
    <scope>NUCLEOTIDE SEQUENCE</scope>
    <source>
        <strain evidence="3">TX6</strain>
    </source>
</reference>
<comment type="caution">
    <text evidence="3">The sequence shown here is derived from an EMBL/GenBank/DDBJ whole genome shotgun (WGS) entry which is preliminary data.</text>
</comment>
<feature type="compositionally biased region" description="Low complexity" evidence="1">
    <location>
        <begin position="75"/>
        <end position="113"/>
    </location>
</feature>
<evidence type="ECO:0000256" key="1">
    <source>
        <dbReference type="SAM" id="MobiDB-lite"/>
    </source>
</evidence>
<name>A0AAN6JQ57_9BASI</name>
<keyword evidence="4" id="KW-1185">Reference proteome</keyword>
<dbReference type="EMBL" id="JAPDMZ010000187">
    <property type="protein sequence ID" value="KAK0546598.1"/>
    <property type="molecule type" value="Genomic_DNA"/>
</dbReference>
<keyword evidence="2" id="KW-0732">Signal</keyword>
<evidence type="ECO:0000256" key="2">
    <source>
        <dbReference type="SAM" id="SignalP"/>
    </source>
</evidence>
<feature type="chain" id="PRO_5043019385" evidence="2">
    <location>
        <begin position="35"/>
        <end position="434"/>
    </location>
</feature>
<evidence type="ECO:0000313" key="4">
    <source>
        <dbReference type="Proteomes" id="UP001176517"/>
    </source>
</evidence>
<organism evidence="3 4">
    <name type="scientific">Tilletia horrida</name>
    <dbReference type="NCBI Taxonomy" id="155126"/>
    <lineage>
        <taxon>Eukaryota</taxon>
        <taxon>Fungi</taxon>
        <taxon>Dikarya</taxon>
        <taxon>Basidiomycota</taxon>
        <taxon>Ustilaginomycotina</taxon>
        <taxon>Exobasidiomycetes</taxon>
        <taxon>Tilletiales</taxon>
        <taxon>Tilletiaceae</taxon>
        <taxon>Tilletia</taxon>
    </lineage>
</organism>
<protein>
    <submittedName>
        <fullName evidence="3">Uncharacterized protein</fullName>
    </submittedName>
</protein>
<feature type="compositionally biased region" description="Low complexity" evidence="1">
    <location>
        <begin position="298"/>
        <end position="319"/>
    </location>
</feature>
<feature type="region of interest" description="Disordered" evidence="1">
    <location>
        <begin position="75"/>
        <end position="134"/>
    </location>
</feature>
<dbReference type="AlphaFoldDB" id="A0AAN6JQ57"/>
<feature type="compositionally biased region" description="Polar residues" evidence="1">
    <location>
        <begin position="165"/>
        <end position="175"/>
    </location>
</feature>
<feature type="compositionally biased region" description="Low complexity" evidence="1">
    <location>
        <begin position="328"/>
        <end position="344"/>
    </location>
</feature>
<gene>
    <name evidence="3" type="ORF">OC846_005194</name>
</gene>
<sequence length="434" mass="44447">MPGMSTFTTKKSPSPSRLMRLVAACLLLGAAVSAAPAPTDAAPATYQPPAAYLHAMELAEAAVSAASANAAAAPAPTADPAAAPASNSSITTTTTPAPATTTIGSTTIVGTTTFLPGGDRIEPKPSNHMDSISPGKANEIIVNHLKAQAETSKEHQPARLMETLPTDSNGNSNNPDAAGAKPGAVAAWNQAAGVQHQAEMFEEARKNEASSGVPQGPTAAAAKSRSINWARDVVLSELAQARDQVRREQAQEQLERREVPANWLQASGMAEQAARLQQQKATYAAQVQQLKEQQQQQQQQEQQASPAQQQKAAYAAQVQHLKEEQQEQQRQQALPASVVEAPASAPAPAPAPQAQGELAQAAPAPVPAPAAAGPATAETATAPAVDSAAQQPAVPAASAAPAEAAAVAPAPASSPAPAPAKRVFLRWNKATLAN</sequence>
<feature type="signal peptide" evidence="2">
    <location>
        <begin position="1"/>
        <end position="34"/>
    </location>
</feature>
<feature type="region of interest" description="Disordered" evidence="1">
    <location>
        <begin position="162"/>
        <end position="181"/>
    </location>
</feature>
<evidence type="ECO:0000313" key="3">
    <source>
        <dbReference type="EMBL" id="KAK0546598.1"/>
    </source>
</evidence>
<feature type="compositionally biased region" description="Low complexity" evidence="1">
    <location>
        <begin position="352"/>
        <end position="411"/>
    </location>
</feature>
<proteinExistence type="predicted"/>
<accession>A0AAN6JQ57</accession>